<proteinExistence type="predicted"/>
<dbReference type="Proteomes" id="UP000266861">
    <property type="component" value="Unassembled WGS sequence"/>
</dbReference>
<name>A0A397HF85_9GLOM</name>
<keyword evidence="2" id="KW-1185">Reference proteome</keyword>
<protein>
    <submittedName>
        <fullName evidence="1">Uncharacterized protein</fullName>
    </submittedName>
</protein>
<evidence type="ECO:0000313" key="2">
    <source>
        <dbReference type="Proteomes" id="UP000266861"/>
    </source>
</evidence>
<comment type="caution">
    <text evidence="1">The sequence shown here is derived from an EMBL/GenBank/DDBJ whole genome shotgun (WGS) entry which is preliminary data.</text>
</comment>
<sequence length="56" mass="6463">MTGFVEKITQHQIKIIRNNNQDMVGGRTKKNCQQLQQTIKQQISTTTSNTTQRTNE</sequence>
<dbReference type="EMBL" id="PQFF01000331">
    <property type="protein sequence ID" value="RHZ59080.1"/>
    <property type="molecule type" value="Genomic_DNA"/>
</dbReference>
<gene>
    <name evidence="1" type="ORF">Glove_365g158</name>
</gene>
<accession>A0A397HF85</accession>
<dbReference type="AlphaFoldDB" id="A0A397HF85"/>
<evidence type="ECO:0000313" key="1">
    <source>
        <dbReference type="EMBL" id="RHZ59080.1"/>
    </source>
</evidence>
<organism evidence="1 2">
    <name type="scientific">Diversispora epigaea</name>
    <dbReference type="NCBI Taxonomy" id="1348612"/>
    <lineage>
        <taxon>Eukaryota</taxon>
        <taxon>Fungi</taxon>
        <taxon>Fungi incertae sedis</taxon>
        <taxon>Mucoromycota</taxon>
        <taxon>Glomeromycotina</taxon>
        <taxon>Glomeromycetes</taxon>
        <taxon>Diversisporales</taxon>
        <taxon>Diversisporaceae</taxon>
        <taxon>Diversispora</taxon>
    </lineage>
</organism>
<reference evidence="1 2" key="1">
    <citation type="submission" date="2018-08" db="EMBL/GenBank/DDBJ databases">
        <title>Genome and evolution of the arbuscular mycorrhizal fungus Diversispora epigaea (formerly Glomus versiforme) and its bacterial endosymbionts.</title>
        <authorList>
            <person name="Sun X."/>
            <person name="Fei Z."/>
            <person name="Harrison M."/>
        </authorList>
    </citation>
    <scope>NUCLEOTIDE SEQUENCE [LARGE SCALE GENOMIC DNA]</scope>
    <source>
        <strain evidence="1 2">IT104</strain>
    </source>
</reference>